<keyword evidence="7 8" id="KW-0472">Membrane</keyword>
<dbReference type="GO" id="GO:0009791">
    <property type="term" value="P:post-embryonic development"/>
    <property type="evidence" value="ECO:0007669"/>
    <property type="project" value="UniProtKB-ARBA"/>
</dbReference>
<comment type="subcellular location">
    <subcellularLocation>
        <location evidence="2">Lipid droplet</location>
    </subcellularLocation>
    <subcellularLocation>
        <location evidence="1">Membrane</location>
        <topology evidence="1">Multi-pass membrane protein</topology>
    </subcellularLocation>
</comment>
<dbReference type="GO" id="GO:0012511">
    <property type="term" value="C:monolayer-surrounded lipid storage body"/>
    <property type="evidence" value="ECO:0007669"/>
    <property type="project" value="InterPro"/>
</dbReference>
<dbReference type="GO" id="GO:0016020">
    <property type="term" value="C:membrane"/>
    <property type="evidence" value="ECO:0007669"/>
    <property type="project" value="UniProtKB-SubCell"/>
</dbReference>
<dbReference type="PANTHER" id="PTHR33203:SF37">
    <property type="entry name" value="GLYCINE-RICH PROTEIN _ OLEOSIN"/>
    <property type="match status" value="1"/>
</dbReference>
<evidence type="ECO:0000256" key="6">
    <source>
        <dbReference type="ARBA" id="ARBA00022989"/>
    </source>
</evidence>
<organism evidence="9 10">
    <name type="scientific">Colocasia esculenta</name>
    <name type="common">Wild taro</name>
    <name type="synonym">Arum esculentum</name>
    <dbReference type="NCBI Taxonomy" id="4460"/>
    <lineage>
        <taxon>Eukaryota</taxon>
        <taxon>Viridiplantae</taxon>
        <taxon>Streptophyta</taxon>
        <taxon>Embryophyta</taxon>
        <taxon>Tracheophyta</taxon>
        <taxon>Spermatophyta</taxon>
        <taxon>Magnoliopsida</taxon>
        <taxon>Liliopsida</taxon>
        <taxon>Araceae</taxon>
        <taxon>Aroideae</taxon>
        <taxon>Colocasieae</taxon>
        <taxon>Colocasia</taxon>
    </lineage>
</organism>
<dbReference type="EMBL" id="NMUH01000394">
    <property type="protein sequence ID" value="MQL78325.1"/>
    <property type="molecule type" value="Genomic_DNA"/>
</dbReference>
<dbReference type="GO" id="GO:0048608">
    <property type="term" value="P:reproductive structure development"/>
    <property type="evidence" value="ECO:0007669"/>
    <property type="project" value="UniProtKB-ARBA"/>
</dbReference>
<dbReference type="Proteomes" id="UP000652761">
    <property type="component" value="Unassembled WGS sequence"/>
</dbReference>
<evidence type="ECO:0000256" key="8">
    <source>
        <dbReference type="SAM" id="Phobius"/>
    </source>
</evidence>
<feature type="transmembrane region" description="Helical" evidence="8">
    <location>
        <begin position="66"/>
        <end position="94"/>
    </location>
</feature>
<protein>
    <recommendedName>
        <fullName evidence="11">Oleosin</fullName>
    </recommendedName>
</protein>
<evidence type="ECO:0000256" key="7">
    <source>
        <dbReference type="ARBA" id="ARBA00023136"/>
    </source>
</evidence>
<feature type="transmembrane region" description="Helical" evidence="8">
    <location>
        <begin position="21"/>
        <end position="54"/>
    </location>
</feature>
<accession>A0A843U4G6</accession>
<keyword evidence="10" id="KW-1185">Reference proteome</keyword>
<sequence>MAQRTFMEAEGRPAAGRPGGAAILWATVAGAAVGVPLLGMMGFTFTASLVLLLVASPFLVVSSPLLLAAALVLAASVAGFGAAAAMAVAGVAALTCAARAVGMRVQGPVGRFVETLTESGQRVKQREVDMGDYLQRKALVQPPEGRANQG</sequence>
<evidence type="ECO:0000256" key="4">
    <source>
        <dbReference type="ARBA" id="ARBA00022677"/>
    </source>
</evidence>
<gene>
    <name evidence="9" type="ORF">Taro_010767</name>
</gene>
<evidence type="ECO:0000256" key="5">
    <source>
        <dbReference type="ARBA" id="ARBA00022692"/>
    </source>
</evidence>
<keyword evidence="6 8" id="KW-1133">Transmembrane helix</keyword>
<dbReference type="GO" id="GO:0019915">
    <property type="term" value="P:lipid storage"/>
    <property type="evidence" value="ECO:0007669"/>
    <property type="project" value="TreeGrafter"/>
</dbReference>
<name>A0A843U4G6_COLES</name>
<evidence type="ECO:0000313" key="9">
    <source>
        <dbReference type="EMBL" id="MQL78325.1"/>
    </source>
</evidence>
<proteinExistence type="inferred from homology"/>
<keyword evidence="4" id="KW-0551">Lipid droplet</keyword>
<dbReference type="AlphaFoldDB" id="A0A843U4G6"/>
<comment type="similarity">
    <text evidence="3">Belongs to the oleosin family.</text>
</comment>
<dbReference type="Pfam" id="PF01277">
    <property type="entry name" value="Oleosin"/>
    <property type="match status" value="1"/>
</dbReference>
<evidence type="ECO:0000256" key="3">
    <source>
        <dbReference type="ARBA" id="ARBA00010858"/>
    </source>
</evidence>
<evidence type="ECO:0008006" key="11">
    <source>
        <dbReference type="Google" id="ProtNLM"/>
    </source>
</evidence>
<evidence type="ECO:0000313" key="10">
    <source>
        <dbReference type="Proteomes" id="UP000652761"/>
    </source>
</evidence>
<evidence type="ECO:0000256" key="2">
    <source>
        <dbReference type="ARBA" id="ARBA00004502"/>
    </source>
</evidence>
<dbReference type="InterPro" id="IPR000136">
    <property type="entry name" value="Oleosin"/>
</dbReference>
<reference evidence="9" key="1">
    <citation type="submission" date="2017-07" db="EMBL/GenBank/DDBJ databases">
        <title>Taro Niue Genome Assembly and Annotation.</title>
        <authorList>
            <person name="Atibalentja N."/>
            <person name="Keating K."/>
            <person name="Fields C.J."/>
        </authorList>
    </citation>
    <scope>NUCLEOTIDE SEQUENCE</scope>
    <source>
        <strain evidence="9">Niue_2</strain>
        <tissue evidence="9">Leaf</tissue>
    </source>
</reference>
<keyword evidence="5 8" id="KW-0812">Transmembrane</keyword>
<evidence type="ECO:0000256" key="1">
    <source>
        <dbReference type="ARBA" id="ARBA00004141"/>
    </source>
</evidence>
<comment type="caution">
    <text evidence="9">The sequence shown here is derived from an EMBL/GenBank/DDBJ whole genome shotgun (WGS) entry which is preliminary data.</text>
</comment>
<dbReference type="PANTHER" id="PTHR33203">
    <property type="entry name" value="OLEOSIN"/>
    <property type="match status" value="1"/>
</dbReference>